<gene>
    <name evidence="2" type="ORF">Gferi_01270</name>
</gene>
<evidence type="ECO:0000313" key="3">
    <source>
        <dbReference type="Proteomes" id="UP000095743"/>
    </source>
</evidence>
<feature type="chain" id="PRO_5009107296" description="Ig-like domain-containing protein" evidence="1">
    <location>
        <begin position="21"/>
        <end position="624"/>
    </location>
</feature>
<keyword evidence="1" id="KW-0732">Signal</keyword>
<evidence type="ECO:0000313" key="2">
    <source>
        <dbReference type="EMBL" id="AOT68340.1"/>
    </source>
</evidence>
<accession>A0A1D8GBS9</accession>
<dbReference type="STRING" id="1424294.Gferi_01270"/>
<feature type="signal peptide" evidence="1">
    <location>
        <begin position="1"/>
        <end position="20"/>
    </location>
</feature>
<sequence length="624" mass="71207">MKKILLTIFLIFCLSITSFAIPLESQYDKSKDPKNIENIINFILGVNQKKGDQEGLIYLVGDTIDIEMLFEDIEKDYEGISPQDKLKKNADLDEEQKKPKAGTLQIKYTHNPSIFDNPDPKHVKGNNNYKIIASMQDPYVIQRATTGMRGEWTVTVQGSDTTKNDPFNKMATPKTRTYIIHYAPDAVIYMLETATHYILTGINSRDRDFQYSRANNGIDRYEWFYEQKDGSVYKYPEENQYIALPKIINGKEVTAFTLTVTDCYGAKGSTNITGLITPELFAELHPELAKFDIFTAGIPASEELKVTDIVTMPHPMDRIDFALYKDGVRKTNIRSLNRPSDITKTDILYHHWKDIRNYQIPETLPDGNYTAKATATQGTLVLEKNWSIRVKTPINLMPEMPNRVFTSSEITIEATTSKYANAVTVDVFSDGNPISMQLVNQVGDIKYWRLNYTVPFRPDGNYTARFRATTPNGNEEIKTLPFFLQTLDLKDLRITDIVNHKEYAGKYPIYYNAPEVPVGYKAGYYVTFKITAIGNPDSVKMKISHPGYNKTLNMVKESENGNESTWKLEWYSDPFLKKGTIINTEVTADKGSIHLNFNTKYGWDGDYLKVVGSIEGDWRIDQEL</sequence>
<proteinExistence type="predicted"/>
<dbReference type="RefSeq" id="WP_069973893.1">
    <property type="nucleotide sequence ID" value="NZ_CP017269.1"/>
</dbReference>
<dbReference type="EMBL" id="CP017269">
    <property type="protein sequence ID" value="AOT68340.1"/>
    <property type="molecule type" value="Genomic_DNA"/>
</dbReference>
<dbReference type="KEGG" id="gfe:Gferi_01270"/>
<reference evidence="2 3" key="1">
    <citation type="submission" date="2016-09" db="EMBL/GenBank/DDBJ databases">
        <title>Genomic analysis reveals versatility of anaerobic energy metabolism of Geosporobacter ferrireducens IRF9 of phylum Firmicutes.</title>
        <authorList>
            <person name="Kim S.-J."/>
        </authorList>
    </citation>
    <scope>NUCLEOTIDE SEQUENCE [LARGE SCALE GENOMIC DNA]</scope>
    <source>
        <strain evidence="2 3">IRF9</strain>
    </source>
</reference>
<keyword evidence="3" id="KW-1185">Reference proteome</keyword>
<evidence type="ECO:0000256" key="1">
    <source>
        <dbReference type="SAM" id="SignalP"/>
    </source>
</evidence>
<name>A0A1D8GBS9_9FIRM</name>
<protein>
    <recommendedName>
        <fullName evidence="4">Ig-like domain-containing protein</fullName>
    </recommendedName>
</protein>
<dbReference type="Proteomes" id="UP000095743">
    <property type="component" value="Chromosome"/>
</dbReference>
<dbReference type="OrthoDB" id="1735970at2"/>
<organism evidence="2 3">
    <name type="scientific">Geosporobacter ferrireducens</name>
    <dbReference type="NCBI Taxonomy" id="1424294"/>
    <lineage>
        <taxon>Bacteria</taxon>
        <taxon>Bacillati</taxon>
        <taxon>Bacillota</taxon>
        <taxon>Clostridia</taxon>
        <taxon>Peptostreptococcales</taxon>
        <taxon>Thermotaleaceae</taxon>
        <taxon>Geosporobacter</taxon>
    </lineage>
</organism>
<dbReference type="AlphaFoldDB" id="A0A1D8GBS9"/>
<evidence type="ECO:0008006" key="4">
    <source>
        <dbReference type="Google" id="ProtNLM"/>
    </source>
</evidence>